<dbReference type="SUPFAM" id="SSF81301">
    <property type="entry name" value="Nucleotidyltransferase"/>
    <property type="match status" value="1"/>
</dbReference>
<dbReference type="Gene3D" id="3.30.460.10">
    <property type="entry name" value="Beta Polymerase, domain 2"/>
    <property type="match status" value="1"/>
</dbReference>
<keyword evidence="2" id="KW-1185">Reference proteome</keyword>
<dbReference type="EMBL" id="CP070968">
    <property type="protein sequence ID" value="QSF54820.1"/>
    <property type="molecule type" value="Genomic_DNA"/>
</dbReference>
<dbReference type="Pfam" id="PF04439">
    <property type="entry name" value="Adenyl_transf"/>
    <property type="match status" value="1"/>
</dbReference>
<organism evidence="1 2">
    <name type="scientific">Brevundimonas fontaquae</name>
    <dbReference type="NCBI Taxonomy" id="2813778"/>
    <lineage>
        <taxon>Bacteria</taxon>
        <taxon>Pseudomonadati</taxon>
        <taxon>Pseudomonadota</taxon>
        <taxon>Alphaproteobacteria</taxon>
        <taxon>Caulobacterales</taxon>
        <taxon>Caulobacteraceae</taxon>
        <taxon>Brevundimonas</taxon>
    </lineage>
</organism>
<dbReference type="InterPro" id="IPR043519">
    <property type="entry name" value="NT_sf"/>
</dbReference>
<proteinExistence type="predicted"/>
<dbReference type="InterPro" id="IPR007530">
    <property type="entry name" value="Aminoglycoside_adenylylTfrase"/>
</dbReference>
<evidence type="ECO:0000313" key="2">
    <source>
        <dbReference type="Proteomes" id="UP000662957"/>
    </source>
</evidence>
<accession>A0ABX7LRZ8</accession>
<name>A0ABX7LRZ8_9CAUL</name>
<dbReference type="Gene3D" id="1.20.120.330">
    <property type="entry name" value="Nucleotidyltransferases domain 2"/>
    <property type="match status" value="1"/>
</dbReference>
<evidence type="ECO:0000313" key="1">
    <source>
        <dbReference type="EMBL" id="QSF54820.1"/>
    </source>
</evidence>
<protein>
    <submittedName>
        <fullName evidence="1">Aminoglycoside 6-adenylyltransferase</fullName>
    </submittedName>
</protein>
<sequence>MDYDSALKSLLAWADRTETVRCVVLTGSAASATAHPLSDRDLEIHVRDIETLERDDSWWSRLGDVLAVERLENGDNQPTRLVYYVGGKLDFTLVDTRGERGVYDRPYEVLLDKDGDAADFRTDAPSHVPVDQDAFDECLNWGYASAFMIAKAIVRDEPWTVKVRDNDLKTELLRLIEWDHVARYGDKIDVRYLGTRMRGWMDIDVQERLDACWASFDLSDSREALLATLDLFRDVAVRTAAVAALKDFSHEAMQTEVRNILSMAANAEIRPPVS</sequence>
<reference evidence="1 2" key="1">
    <citation type="submission" date="2021-02" db="EMBL/GenBank/DDBJ databases">
        <title>Brevundimonas sp. CS1 genome sequence.</title>
        <authorList>
            <person name="Lee K."/>
            <person name="Choi Y.-J."/>
            <person name="Son H.-R."/>
        </authorList>
    </citation>
    <scope>NUCLEOTIDE SEQUENCE [LARGE SCALE GENOMIC DNA]</scope>
    <source>
        <strain evidence="1 2">CS1</strain>
    </source>
</reference>
<dbReference type="RefSeq" id="WP_205682253.1">
    <property type="nucleotide sequence ID" value="NZ_CP070968.1"/>
</dbReference>
<dbReference type="Proteomes" id="UP000662957">
    <property type="component" value="Chromosome"/>
</dbReference>
<gene>
    <name evidence="1" type="ORF">JX001_03095</name>
</gene>
<dbReference type="SUPFAM" id="SSF81631">
    <property type="entry name" value="PAP/OAS1 substrate-binding domain"/>
    <property type="match status" value="1"/>
</dbReference>